<organism evidence="6 7">
    <name type="scientific">Arcicella aquatica</name>
    <dbReference type="NCBI Taxonomy" id="217141"/>
    <lineage>
        <taxon>Bacteria</taxon>
        <taxon>Pseudomonadati</taxon>
        <taxon>Bacteroidota</taxon>
        <taxon>Cytophagia</taxon>
        <taxon>Cytophagales</taxon>
        <taxon>Flectobacillaceae</taxon>
        <taxon>Arcicella</taxon>
    </lineage>
</organism>
<dbReference type="CDD" id="cd00038">
    <property type="entry name" value="CAP_ED"/>
    <property type="match status" value="1"/>
</dbReference>
<dbReference type="SUPFAM" id="SSF46785">
    <property type="entry name" value="Winged helix' DNA-binding domain"/>
    <property type="match status" value="1"/>
</dbReference>
<evidence type="ECO:0000256" key="3">
    <source>
        <dbReference type="ARBA" id="ARBA00023163"/>
    </source>
</evidence>
<dbReference type="InterPro" id="IPR050397">
    <property type="entry name" value="Env_Response_Regulators"/>
</dbReference>
<keyword evidence="7" id="KW-1185">Reference proteome</keyword>
<dbReference type="PROSITE" id="PS51063">
    <property type="entry name" value="HTH_CRP_2"/>
    <property type="match status" value="1"/>
</dbReference>
<proteinExistence type="predicted"/>
<dbReference type="InterPro" id="IPR000595">
    <property type="entry name" value="cNMP-bd_dom"/>
</dbReference>
<accession>A0ABU5QM48</accession>
<dbReference type="SUPFAM" id="SSF51206">
    <property type="entry name" value="cAMP-binding domain-like"/>
    <property type="match status" value="1"/>
</dbReference>
<name>A0ABU5QM48_9BACT</name>
<dbReference type="Pfam" id="PF13545">
    <property type="entry name" value="HTH_Crp_2"/>
    <property type="match status" value="1"/>
</dbReference>
<dbReference type="InterPro" id="IPR036390">
    <property type="entry name" value="WH_DNA-bd_sf"/>
</dbReference>
<keyword evidence="2" id="KW-0238">DNA-binding</keyword>
<evidence type="ECO:0000259" key="5">
    <source>
        <dbReference type="PROSITE" id="PS51063"/>
    </source>
</evidence>
<dbReference type="InterPro" id="IPR018490">
    <property type="entry name" value="cNMP-bd_dom_sf"/>
</dbReference>
<dbReference type="SMART" id="SM00100">
    <property type="entry name" value="cNMP"/>
    <property type="match status" value="1"/>
</dbReference>
<dbReference type="PANTHER" id="PTHR24567:SF28">
    <property type="entry name" value="LISTERIOLYSIN REGULATORY PROTEIN"/>
    <property type="match status" value="1"/>
</dbReference>
<gene>
    <name evidence="6" type="ORF">VB264_08685</name>
</gene>
<protein>
    <submittedName>
        <fullName evidence="6">Crp/Fnr family transcriptional regulator</fullName>
    </submittedName>
</protein>
<evidence type="ECO:0000313" key="7">
    <source>
        <dbReference type="Proteomes" id="UP001304671"/>
    </source>
</evidence>
<dbReference type="Proteomes" id="UP001304671">
    <property type="component" value="Unassembled WGS sequence"/>
</dbReference>
<dbReference type="EMBL" id="JAYFUL010000010">
    <property type="protein sequence ID" value="MEA5257860.1"/>
    <property type="molecule type" value="Genomic_DNA"/>
</dbReference>
<dbReference type="RefSeq" id="WP_323248533.1">
    <property type="nucleotide sequence ID" value="NZ_JAYFUL010000010.1"/>
</dbReference>
<dbReference type="Pfam" id="PF00027">
    <property type="entry name" value="cNMP_binding"/>
    <property type="match status" value="1"/>
</dbReference>
<feature type="domain" description="Cyclic nucleotide-binding" evidence="4">
    <location>
        <begin position="21"/>
        <end position="116"/>
    </location>
</feature>
<sequence>MIPPAILEKFGATRKILVKTEVLFEEGTDAHFYYQIINGEIKVLNWSEEGKEFIQGIFSDGQGLGEPPLLGRFPYPATAMATMTTEVYKLSYQAMIALLQDNFDIHLKLTHILSNRLQYKAMIMKDMSTQDAEHRIVSMLSYLKKKEGIKGVFEVNLTRQNLADLTGLRVETVIRTIKLMQEQKKLKIKGRKIWFE</sequence>
<evidence type="ECO:0000313" key="6">
    <source>
        <dbReference type="EMBL" id="MEA5257860.1"/>
    </source>
</evidence>
<keyword evidence="1" id="KW-0805">Transcription regulation</keyword>
<feature type="domain" description="HTH crp-type" evidence="5">
    <location>
        <begin position="130"/>
        <end position="196"/>
    </location>
</feature>
<dbReference type="InterPro" id="IPR012318">
    <property type="entry name" value="HTH_CRP"/>
</dbReference>
<evidence type="ECO:0000256" key="1">
    <source>
        <dbReference type="ARBA" id="ARBA00023015"/>
    </source>
</evidence>
<dbReference type="PROSITE" id="PS50042">
    <property type="entry name" value="CNMP_BINDING_3"/>
    <property type="match status" value="1"/>
</dbReference>
<dbReference type="PANTHER" id="PTHR24567">
    <property type="entry name" value="CRP FAMILY TRANSCRIPTIONAL REGULATORY PROTEIN"/>
    <property type="match status" value="1"/>
</dbReference>
<evidence type="ECO:0000256" key="2">
    <source>
        <dbReference type="ARBA" id="ARBA00023125"/>
    </source>
</evidence>
<keyword evidence="3" id="KW-0804">Transcription</keyword>
<dbReference type="Gene3D" id="2.60.120.10">
    <property type="entry name" value="Jelly Rolls"/>
    <property type="match status" value="1"/>
</dbReference>
<comment type="caution">
    <text evidence="6">The sequence shown here is derived from an EMBL/GenBank/DDBJ whole genome shotgun (WGS) entry which is preliminary data.</text>
</comment>
<reference evidence="6 7" key="1">
    <citation type="submission" date="2023-12" db="EMBL/GenBank/DDBJ databases">
        <title>Novel species of the genus Arcicella isolated from rivers.</title>
        <authorList>
            <person name="Lu H."/>
        </authorList>
    </citation>
    <scope>NUCLEOTIDE SEQUENCE [LARGE SCALE GENOMIC DNA]</scope>
    <source>
        <strain evidence="6 7">LMG 21963</strain>
    </source>
</reference>
<dbReference type="InterPro" id="IPR014710">
    <property type="entry name" value="RmlC-like_jellyroll"/>
</dbReference>
<evidence type="ECO:0000259" key="4">
    <source>
        <dbReference type="PROSITE" id="PS50042"/>
    </source>
</evidence>
<dbReference type="CDD" id="cd00092">
    <property type="entry name" value="HTH_CRP"/>
    <property type="match status" value="1"/>
</dbReference>